<dbReference type="PROSITE" id="PS51257">
    <property type="entry name" value="PROKAR_LIPOPROTEIN"/>
    <property type="match status" value="1"/>
</dbReference>
<accession>A0A562RVW1</accession>
<organism evidence="2 3">
    <name type="scientific">Desulfobotulus alkaliphilus</name>
    <dbReference type="NCBI Taxonomy" id="622671"/>
    <lineage>
        <taxon>Bacteria</taxon>
        <taxon>Pseudomonadati</taxon>
        <taxon>Thermodesulfobacteriota</taxon>
        <taxon>Desulfobacteria</taxon>
        <taxon>Desulfobacterales</taxon>
        <taxon>Desulfobacteraceae</taxon>
        <taxon>Desulfobotulus</taxon>
    </lineage>
</organism>
<proteinExistence type="predicted"/>
<dbReference type="AlphaFoldDB" id="A0A562RVW1"/>
<gene>
    <name evidence="2" type="ORF">LZ24_01309</name>
</gene>
<evidence type="ECO:0000313" key="3">
    <source>
        <dbReference type="Proteomes" id="UP000318307"/>
    </source>
</evidence>
<feature type="signal peptide" evidence="1">
    <location>
        <begin position="1"/>
        <end position="20"/>
    </location>
</feature>
<dbReference type="EMBL" id="VLLC01000008">
    <property type="protein sequence ID" value="TWI73221.1"/>
    <property type="molecule type" value="Genomic_DNA"/>
</dbReference>
<feature type="chain" id="PRO_5022086631" description="Heavy-metal-binding protein" evidence="1">
    <location>
        <begin position="21"/>
        <end position="115"/>
    </location>
</feature>
<keyword evidence="3" id="KW-1185">Reference proteome</keyword>
<evidence type="ECO:0000313" key="2">
    <source>
        <dbReference type="EMBL" id="TWI73221.1"/>
    </source>
</evidence>
<dbReference type="OrthoDB" id="9845423at2"/>
<reference evidence="2 3" key="1">
    <citation type="submission" date="2019-07" db="EMBL/GenBank/DDBJ databases">
        <title>Genome sequencing of 100 strains of the haloalkaliphilic chemolithoautotrophic sulfur-oxidizing bacterium Thioalkalivibrio.</title>
        <authorList>
            <person name="Muyzer G."/>
        </authorList>
    </citation>
    <scope>NUCLEOTIDE SEQUENCE [LARGE SCALE GENOMIC DNA]</scope>
    <source>
        <strain evidence="2 3">ASO4-4</strain>
    </source>
</reference>
<keyword evidence="1" id="KW-0732">Signal</keyword>
<name>A0A562RVW1_9BACT</name>
<dbReference type="Proteomes" id="UP000318307">
    <property type="component" value="Unassembled WGS sequence"/>
</dbReference>
<sequence>MNRTMLLVFLFMLITGCATTATMTGRAYPAVNPLHVKVLFEEKPSCEYEELAFIGTPLLWNQNIAVQQAREKAAEIGADYVVIKRVHVNAFNDASVSAIAYKCGKVDREKVEINQ</sequence>
<dbReference type="RefSeq" id="WP_144683694.1">
    <property type="nucleotide sequence ID" value="NZ_VLLC01000008.1"/>
</dbReference>
<evidence type="ECO:0008006" key="4">
    <source>
        <dbReference type="Google" id="ProtNLM"/>
    </source>
</evidence>
<protein>
    <recommendedName>
        <fullName evidence="4">Heavy-metal-binding protein</fullName>
    </recommendedName>
</protein>
<evidence type="ECO:0000256" key="1">
    <source>
        <dbReference type="SAM" id="SignalP"/>
    </source>
</evidence>
<comment type="caution">
    <text evidence="2">The sequence shown here is derived from an EMBL/GenBank/DDBJ whole genome shotgun (WGS) entry which is preliminary data.</text>
</comment>